<gene>
    <name evidence="2" type="ORF">RND71_001925</name>
</gene>
<feature type="compositionally biased region" description="Acidic residues" evidence="1">
    <location>
        <begin position="54"/>
        <end position="63"/>
    </location>
</feature>
<sequence length="100" mass="11741">MSKLFHCTEFYLQLRESLIRGENKDYDCLFGPKKNNEENEYDSGNHDFGQPDFDVPESEDANEDVTQHREKHEDYSSPFDKGAHEDPYAHANLEDLRRST</sequence>
<evidence type="ECO:0000313" key="3">
    <source>
        <dbReference type="Proteomes" id="UP001291623"/>
    </source>
</evidence>
<proteinExistence type="predicted"/>
<evidence type="ECO:0000313" key="2">
    <source>
        <dbReference type="EMBL" id="KAK4380063.1"/>
    </source>
</evidence>
<evidence type="ECO:0000256" key="1">
    <source>
        <dbReference type="SAM" id="MobiDB-lite"/>
    </source>
</evidence>
<feature type="compositionally biased region" description="Basic and acidic residues" evidence="1">
    <location>
        <begin position="65"/>
        <end position="100"/>
    </location>
</feature>
<reference evidence="2" key="1">
    <citation type="submission" date="2023-12" db="EMBL/GenBank/DDBJ databases">
        <title>Genome assembly of Anisodus tanguticus.</title>
        <authorList>
            <person name="Wang Y.-J."/>
        </authorList>
    </citation>
    <scope>NUCLEOTIDE SEQUENCE</scope>
    <source>
        <strain evidence="2">KB-2021</strain>
        <tissue evidence="2">Leaf</tissue>
    </source>
</reference>
<name>A0AAE1VRH7_9SOLA</name>
<accession>A0AAE1VRH7</accession>
<dbReference type="AlphaFoldDB" id="A0AAE1VRH7"/>
<dbReference type="EMBL" id="JAVYJV010000001">
    <property type="protein sequence ID" value="KAK4380063.1"/>
    <property type="molecule type" value="Genomic_DNA"/>
</dbReference>
<protein>
    <submittedName>
        <fullName evidence="2">Uncharacterized protein</fullName>
    </submittedName>
</protein>
<feature type="region of interest" description="Disordered" evidence="1">
    <location>
        <begin position="30"/>
        <end position="100"/>
    </location>
</feature>
<comment type="caution">
    <text evidence="2">The sequence shown here is derived from an EMBL/GenBank/DDBJ whole genome shotgun (WGS) entry which is preliminary data.</text>
</comment>
<keyword evidence="3" id="KW-1185">Reference proteome</keyword>
<dbReference type="Proteomes" id="UP001291623">
    <property type="component" value="Unassembled WGS sequence"/>
</dbReference>
<organism evidence="2 3">
    <name type="scientific">Anisodus tanguticus</name>
    <dbReference type="NCBI Taxonomy" id="243964"/>
    <lineage>
        <taxon>Eukaryota</taxon>
        <taxon>Viridiplantae</taxon>
        <taxon>Streptophyta</taxon>
        <taxon>Embryophyta</taxon>
        <taxon>Tracheophyta</taxon>
        <taxon>Spermatophyta</taxon>
        <taxon>Magnoliopsida</taxon>
        <taxon>eudicotyledons</taxon>
        <taxon>Gunneridae</taxon>
        <taxon>Pentapetalae</taxon>
        <taxon>asterids</taxon>
        <taxon>lamiids</taxon>
        <taxon>Solanales</taxon>
        <taxon>Solanaceae</taxon>
        <taxon>Solanoideae</taxon>
        <taxon>Hyoscyameae</taxon>
        <taxon>Anisodus</taxon>
    </lineage>
</organism>